<dbReference type="InParanoid" id="B7QG04"/>
<name>B7QG04_IXOSC</name>
<evidence type="ECO:0000313" key="1">
    <source>
        <dbReference type="EMBL" id="EEC17776.1"/>
    </source>
</evidence>
<dbReference type="EMBL" id="DS928480">
    <property type="protein sequence ID" value="EEC17776.1"/>
    <property type="molecule type" value="Genomic_DNA"/>
</dbReference>
<proteinExistence type="predicted"/>
<dbReference type="VEuPathDB" id="VectorBase:ISCI011985"/>
<evidence type="ECO:0000313" key="2">
    <source>
        <dbReference type="EnsemblMetazoa" id="ISCW011985-PA"/>
    </source>
</evidence>
<dbReference type="VEuPathDB" id="VectorBase:ISCW011985"/>
<sequence length="127" mass="14034">MYTKQYSLEFRSFPLAEDAQGVADVVAGFWIVVTKFSMMVTGAWIPDAEIPNGDRWANPDLVGTTLMDALATAKGSRDRVSWCPLTDGAPAAFLLPCFSPQLADWFWFGSWHPSAQARQFVAMAALR</sequence>
<dbReference type="PaxDb" id="6945-B7QG04"/>
<dbReference type="EMBL" id="ABJB010241475">
    <property type="status" value="NOT_ANNOTATED_CDS"/>
    <property type="molecule type" value="Genomic_DNA"/>
</dbReference>
<dbReference type="AlphaFoldDB" id="B7QG04"/>
<accession>B7QG04</accession>
<gene>
    <name evidence="1" type="ORF">IscW_ISCW011985</name>
</gene>
<dbReference type="Proteomes" id="UP000001555">
    <property type="component" value="Unassembled WGS sequence"/>
</dbReference>
<keyword evidence="3" id="KW-1185">Reference proteome</keyword>
<evidence type="ECO:0000313" key="3">
    <source>
        <dbReference type="Proteomes" id="UP000001555"/>
    </source>
</evidence>
<reference evidence="2" key="2">
    <citation type="submission" date="2020-05" db="UniProtKB">
        <authorList>
            <consortium name="EnsemblMetazoa"/>
        </authorList>
    </citation>
    <scope>IDENTIFICATION</scope>
    <source>
        <strain evidence="2">wikel</strain>
    </source>
</reference>
<protein>
    <submittedName>
        <fullName evidence="1 2">Uncharacterized protein</fullName>
    </submittedName>
</protein>
<dbReference type="HOGENOM" id="CLU_1972942_0_0_1"/>
<reference evidence="1 3" key="1">
    <citation type="submission" date="2008-03" db="EMBL/GenBank/DDBJ databases">
        <title>Annotation of Ixodes scapularis.</title>
        <authorList>
            <consortium name="Ixodes scapularis Genome Project Consortium"/>
            <person name="Caler E."/>
            <person name="Hannick L.I."/>
            <person name="Bidwell S."/>
            <person name="Joardar V."/>
            <person name="Thiagarajan M."/>
            <person name="Amedeo P."/>
            <person name="Galinsky K.J."/>
            <person name="Schobel S."/>
            <person name="Inman J."/>
            <person name="Hostetler J."/>
            <person name="Miller J."/>
            <person name="Hammond M."/>
            <person name="Megy K."/>
            <person name="Lawson D."/>
            <person name="Kodira C."/>
            <person name="Sutton G."/>
            <person name="Meyer J."/>
            <person name="Hill C.A."/>
            <person name="Birren B."/>
            <person name="Nene V."/>
            <person name="Collins F."/>
            <person name="Alarcon-Chaidez F."/>
            <person name="Wikel S."/>
            <person name="Strausberg R."/>
        </authorList>
    </citation>
    <scope>NUCLEOTIDE SEQUENCE [LARGE SCALE GENOMIC DNA]</scope>
    <source>
        <strain evidence="3">Wikel</strain>
        <strain evidence="1">Wikel colony</strain>
    </source>
</reference>
<organism>
    <name type="scientific">Ixodes scapularis</name>
    <name type="common">Black-legged tick</name>
    <name type="synonym">Deer tick</name>
    <dbReference type="NCBI Taxonomy" id="6945"/>
    <lineage>
        <taxon>Eukaryota</taxon>
        <taxon>Metazoa</taxon>
        <taxon>Ecdysozoa</taxon>
        <taxon>Arthropoda</taxon>
        <taxon>Chelicerata</taxon>
        <taxon>Arachnida</taxon>
        <taxon>Acari</taxon>
        <taxon>Parasitiformes</taxon>
        <taxon>Ixodida</taxon>
        <taxon>Ixodoidea</taxon>
        <taxon>Ixodidae</taxon>
        <taxon>Ixodinae</taxon>
        <taxon>Ixodes</taxon>
    </lineage>
</organism>
<dbReference type="EnsemblMetazoa" id="ISCW011985-RA">
    <property type="protein sequence ID" value="ISCW011985-PA"/>
    <property type="gene ID" value="ISCW011985"/>
</dbReference>